<feature type="non-terminal residue" evidence="8">
    <location>
        <position position="532"/>
    </location>
</feature>
<feature type="transmembrane region" description="Helical" evidence="6">
    <location>
        <begin position="318"/>
        <end position="341"/>
    </location>
</feature>
<sequence length="532" mass="61917">MLCVNFLFLWLEQCLVTIAQTFQKDEHDVPGPVTEQERKRIMDTKQQQKRQSIKLEVFPLAQKSRGCQLHILENCLYVGVVIGWVLYYAILETWRVSEANVFNLRRSGQLVAGWNIFQIFHQDVSCIPWKFWKEFLANSLLPFAVAYILLGQIVGLVNQKRKYYISVIISSVMIGVTVGWQFLAFIMAFTSMGFLVSLLKRPSLVWLFTLGEILLFGIATISKQWLQYVSHPGLALVCLGTSSFRLFSFGLEYCKQAGRFQDQKQRINFNFTDLLKYNFYFPVFVAGPLMSYDQFMLQLQRRRSNRFWLRFRTSIPDIVLCLSVILLVEIATHFCYFYGLAKSASIVKNMNPSTAAGIIFWCVLHQYLIYFVLYEYSAAIARFDDLELPRPPACVFSYFTFRDYWRLADRGMYNMVVKYIYIPFVQTTPTLMMKSLGALCCFGFMAAWHGGERHHLLWATLCWLGIQVEVFAVVLFEMRFLKRITVKVPPQLSRRIQGLFWCPVFLLLVVVHMLLILGSSTWDILYILASQN</sequence>
<proteinExistence type="inferred from homology"/>
<dbReference type="Proteomes" id="UP000230750">
    <property type="component" value="Unassembled WGS sequence"/>
</dbReference>
<dbReference type="InterPro" id="IPR004299">
    <property type="entry name" value="MBOAT_fam"/>
</dbReference>
<dbReference type="EMBL" id="MRZV01001506">
    <property type="protein sequence ID" value="PIK37423.1"/>
    <property type="molecule type" value="Genomic_DNA"/>
</dbReference>
<dbReference type="GO" id="GO:0005783">
    <property type="term" value="C:endoplasmic reticulum"/>
    <property type="evidence" value="ECO:0007669"/>
    <property type="project" value="TreeGrafter"/>
</dbReference>
<feature type="chain" id="PRO_5013802373" description="Protein-cysteine N-palmitoyltransferase HHAT" evidence="7">
    <location>
        <begin position="20"/>
        <end position="532"/>
    </location>
</feature>
<dbReference type="Pfam" id="PF03062">
    <property type="entry name" value="MBOAT"/>
    <property type="match status" value="1"/>
</dbReference>
<comment type="subcellular location">
    <subcellularLocation>
        <location evidence="1">Membrane</location>
        <topology evidence="1">Multi-pass membrane protein</topology>
    </subcellularLocation>
</comment>
<feature type="transmembrane region" description="Helical" evidence="6">
    <location>
        <begin position="431"/>
        <end position="450"/>
    </location>
</feature>
<dbReference type="OrthoDB" id="420606at2759"/>
<dbReference type="PANTHER" id="PTHR13285">
    <property type="entry name" value="ACYLTRANSFERASE"/>
    <property type="match status" value="1"/>
</dbReference>
<keyword evidence="2 6" id="KW-0812">Transmembrane</keyword>
<feature type="transmembrane region" description="Helical" evidence="6">
    <location>
        <begin position="498"/>
        <end position="518"/>
    </location>
</feature>
<feature type="signal peptide" evidence="7">
    <location>
        <begin position="1"/>
        <end position="19"/>
    </location>
</feature>
<keyword evidence="7" id="KW-0732">Signal</keyword>
<keyword evidence="9" id="KW-1185">Reference proteome</keyword>
<feature type="transmembrane region" description="Helical" evidence="6">
    <location>
        <begin position="203"/>
        <end position="221"/>
    </location>
</feature>
<evidence type="ECO:0000256" key="7">
    <source>
        <dbReference type="SAM" id="SignalP"/>
    </source>
</evidence>
<evidence type="ECO:0000256" key="2">
    <source>
        <dbReference type="ARBA" id="ARBA00022692"/>
    </source>
</evidence>
<comment type="similarity">
    <text evidence="5">Belongs to the membrane-bound acyltransferase family. HHAT subfamily.</text>
</comment>
<keyword evidence="4 6" id="KW-0472">Membrane</keyword>
<feature type="transmembrane region" description="Helical" evidence="6">
    <location>
        <begin position="353"/>
        <end position="373"/>
    </location>
</feature>
<protein>
    <recommendedName>
        <fullName evidence="10">Protein-cysteine N-palmitoyltransferase HHAT</fullName>
    </recommendedName>
</protein>
<dbReference type="InterPro" id="IPR051085">
    <property type="entry name" value="MB_O-acyltransferase"/>
</dbReference>
<evidence type="ECO:0000256" key="6">
    <source>
        <dbReference type="SAM" id="Phobius"/>
    </source>
</evidence>
<name>A0A2G8JNW8_STIJA</name>
<evidence type="ECO:0000256" key="1">
    <source>
        <dbReference type="ARBA" id="ARBA00004141"/>
    </source>
</evidence>
<dbReference type="AlphaFoldDB" id="A0A2G8JNW8"/>
<evidence type="ECO:0000256" key="5">
    <source>
        <dbReference type="ARBA" id="ARBA00038268"/>
    </source>
</evidence>
<organism evidence="8 9">
    <name type="scientific">Stichopus japonicus</name>
    <name type="common">Sea cucumber</name>
    <dbReference type="NCBI Taxonomy" id="307972"/>
    <lineage>
        <taxon>Eukaryota</taxon>
        <taxon>Metazoa</taxon>
        <taxon>Echinodermata</taxon>
        <taxon>Eleutherozoa</taxon>
        <taxon>Echinozoa</taxon>
        <taxon>Holothuroidea</taxon>
        <taxon>Aspidochirotacea</taxon>
        <taxon>Aspidochirotida</taxon>
        <taxon>Stichopodidae</taxon>
        <taxon>Apostichopus</taxon>
    </lineage>
</organism>
<evidence type="ECO:0000256" key="4">
    <source>
        <dbReference type="ARBA" id="ARBA00023136"/>
    </source>
</evidence>
<evidence type="ECO:0000313" key="9">
    <source>
        <dbReference type="Proteomes" id="UP000230750"/>
    </source>
</evidence>
<feature type="transmembrane region" description="Helical" evidence="6">
    <location>
        <begin position="456"/>
        <end position="477"/>
    </location>
</feature>
<evidence type="ECO:0000313" key="8">
    <source>
        <dbReference type="EMBL" id="PIK37423.1"/>
    </source>
</evidence>
<gene>
    <name evidence="8" type="ORF">BSL78_25735</name>
</gene>
<keyword evidence="3 6" id="KW-1133">Transmembrane helix</keyword>
<reference evidence="8 9" key="1">
    <citation type="journal article" date="2017" name="PLoS Biol.">
        <title>The sea cucumber genome provides insights into morphological evolution and visceral regeneration.</title>
        <authorList>
            <person name="Zhang X."/>
            <person name="Sun L."/>
            <person name="Yuan J."/>
            <person name="Sun Y."/>
            <person name="Gao Y."/>
            <person name="Zhang L."/>
            <person name="Li S."/>
            <person name="Dai H."/>
            <person name="Hamel J.F."/>
            <person name="Liu C."/>
            <person name="Yu Y."/>
            <person name="Liu S."/>
            <person name="Lin W."/>
            <person name="Guo K."/>
            <person name="Jin S."/>
            <person name="Xu P."/>
            <person name="Storey K.B."/>
            <person name="Huan P."/>
            <person name="Zhang T."/>
            <person name="Zhou Y."/>
            <person name="Zhang J."/>
            <person name="Lin C."/>
            <person name="Li X."/>
            <person name="Xing L."/>
            <person name="Huo D."/>
            <person name="Sun M."/>
            <person name="Wang L."/>
            <person name="Mercier A."/>
            <person name="Li F."/>
            <person name="Yang H."/>
            <person name="Xiang J."/>
        </authorList>
    </citation>
    <scope>NUCLEOTIDE SEQUENCE [LARGE SCALE GENOMIC DNA]</scope>
    <source>
        <strain evidence="8">Shaxun</strain>
        <tissue evidence="8">Muscle</tissue>
    </source>
</reference>
<evidence type="ECO:0008006" key="10">
    <source>
        <dbReference type="Google" id="ProtNLM"/>
    </source>
</evidence>
<evidence type="ECO:0000256" key="3">
    <source>
        <dbReference type="ARBA" id="ARBA00022989"/>
    </source>
</evidence>
<feature type="transmembrane region" description="Helical" evidence="6">
    <location>
        <begin position="135"/>
        <end position="156"/>
    </location>
</feature>
<dbReference type="STRING" id="307972.A0A2G8JNW8"/>
<dbReference type="GO" id="GO:0016020">
    <property type="term" value="C:membrane"/>
    <property type="evidence" value="ECO:0007669"/>
    <property type="project" value="UniProtKB-SubCell"/>
</dbReference>
<dbReference type="PANTHER" id="PTHR13285:SF18">
    <property type="entry name" value="PROTEIN-CYSTEINE N-PALMITOYLTRANSFERASE RASP"/>
    <property type="match status" value="1"/>
</dbReference>
<dbReference type="GO" id="GO:0016409">
    <property type="term" value="F:palmitoyltransferase activity"/>
    <property type="evidence" value="ECO:0007669"/>
    <property type="project" value="TreeGrafter"/>
</dbReference>
<comment type="caution">
    <text evidence="8">The sequence shown here is derived from an EMBL/GenBank/DDBJ whole genome shotgun (WGS) entry which is preliminary data.</text>
</comment>
<feature type="transmembrane region" description="Helical" evidence="6">
    <location>
        <begin position="279"/>
        <end position="297"/>
    </location>
</feature>
<accession>A0A2G8JNW8</accession>
<feature type="transmembrane region" description="Helical" evidence="6">
    <location>
        <begin position="71"/>
        <end position="90"/>
    </location>
</feature>